<sequence>MRPLSRPAGGAVWPCRANRAAAARSSIHQVVLSEFVNWFLVANRLMLTLHRFEGGRSRCRRQARRDAPRCAAHRERSLADLRGAPVRAAAGMTSDRRAARIAPRTVR</sequence>
<evidence type="ECO:0000313" key="1">
    <source>
        <dbReference type="EMBL" id="AAU46913.1"/>
    </source>
</evidence>
<dbReference type="HOGENOM" id="CLU_2205069_0_0_4"/>
<dbReference type="AlphaFoldDB" id="A0A0H2WEF2"/>
<dbReference type="EMBL" id="CP000011">
    <property type="protein sequence ID" value="AAU46913.1"/>
    <property type="molecule type" value="Genomic_DNA"/>
</dbReference>
<name>A0A0H2WEF2_BURMA</name>
<organism evidence="1 2">
    <name type="scientific">Burkholderia mallei (strain ATCC 23344)</name>
    <dbReference type="NCBI Taxonomy" id="243160"/>
    <lineage>
        <taxon>Bacteria</taxon>
        <taxon>Pseudomonadati</taxon>
        <taxon>Pseudomonadota</taxon>
        <taxon>Betaproteobacteria</taxon>
        <taxon>Burkholderiales</taxon>
        <taxon>Burkholderiaceae</taxon>
        <taxon>Burkholderia</taxon>
        <taxon>pseudomallei group</taxon>
    </lineage>
</organism>
<keyword evidence="2" id="KW-1185">Reference proteome</keyword>
<proteinExistence type="predicted"/>
<dbReference type="KEGG" id="bma:BMAA0514"/>
<dbReference type="Proteomes" id="UP000006693">
    <property type="component" value="Chromosome 2"/>
</dbReference>
<evidence type="ECO:0000313" key="2">
    <source>
        <dbReference type="Proteomes" id="UP000006693"/>
    </source>
</evidence>
<gene>
    <name evidence="1" type="ordered locus">BMAA0514</name>
</gene>
<reference evidence="1 2" key="1">
    <citation type="journal article" date="2004" name="Proc. Natl. Acad. Sci. U.S.A.">
        <title>Structural flexibility in the Burkholderia mallei genome.</title>
        <authorList>
            <person name="Nierman W.C."/>
            <person name="DeShazer D."/>
            <person name="Kim H.S."/>
            <person name="Tettelin H."/>
            <person name="Nelson K.E."/>
            <person name="Feldblyum T."/>
            <person name="Ulrich R.L."/>
            <person name="Ronning C.M."/>
            <person name="Brinkac L.M."/>
            <person name="Daugherty S.C."/>
            <person name="Davidsen T.D."/>
            <person name="Deboy R.T."/>
            <person name="Dimitrov G."/>
            <person name="Dodson R.J."/>
            <person name="Durkin A.S."/>
            <person name="Gwinn M.L."/>
            <person name="Haft D.H."/>
            <person name="Khouri H."/>
            <person name="Kolonay J.F."/>
            <person name="Madupu R."/>
            <person name="Mohammoud Y."/>
            <person name="Nelson W.C."/>
            <person name="Radune D."/>
            <person name="Romero C.M."/>
            <person name="Sarria S."/>
            <person name="Selengut J."/>
            <person name="Shamblin C."/>
            <person name="Sullivan S.A."/>
            <person name="White O."/>
            <person name="Yu Y."/>
            <person name="Zafar N."/>
            <person name="Zhou L."/>
            <person name="Fraser C.M."/>
        </authorList>
    </citation>
    <scope>NUCLEOTIDE SEQUENCE [LARGE SCALE GENOMIC DNA]</scope>
    <source>
        <strain evidence="1 2">ATCC 23344</strain>
    </source>
</reference>
<protein>
    <submittedName>
        <fullName evidence="1">Uncharacterized protein</fullName>
    </submittedName>
</protein>
<accession>A0A0H2WEF2</accession>